<dbReference type="OrthoDB" id="6631195at2759"/>
<evidence type="ECO:0000256" key="5">
    <source>
        <dbReference type="PROSITE-ProRule" id="PRU00309"/>
    </source>
</evidence>
<dbReference type="Proteomes" id="UP000007819">
    <property type="component" value="Chromosome X"/>
</dbReference>
<keyword evidence="2 5" id="KW-0863">Zinc-finger</keyword>
<keyword evidence="8" id="KW-1185">Reference proteome</keyword>
<accession>A0A8R2BBD3</accession>
<evidence type="ECO:0000313" key="8">
    <source>
        <dbReference type="Proteomes" id="UP000007819"/>
    </source>
</evidence>
<keyword evidence="3" id="KW-0862">Zinc</keyword>
<keyword evidence="1" id="KW-0479">Metal-binding</keyword>
<feature type="domain" description="THAP-type" evidence="6">
    <location>
        <begin position="1"/>
        <end position="67"/>
    </location>
</feature>
<dbReference type="AlphaFoldDB" id="A0A8R2BBD3"/>
<evidence type="ECO:0000259" key="6">
    <source>
        <dbReference type="PROSITE" id="PS50950"/>
    </source>
</evidence>
<dbReference type="GO" id="GO:0008270">
    <property type="term" value="F:zinc ion binding"/>
    <property type="evidence" value="ECO:0007669"/>
    <property type="project" value="UniProtKB-KW"/>
</dbReference>
<protein>
    <recommendedName>
        <fullName evidence="6">THAP-type domain-containing protein</fullName>
    </recommendedName>
</protein>
<evidence type="ECO:0000313" key="7">
    <source>
        <dbReference type="EnsemblMetazoa" id="XP_008189616.1"/>
    </source>
</evidence>
<dbReference type="InterPro" id="IPR021896">
    <property type="entry name" value="THAP9-like_HTH"/>
</dbReference>
<dbReference type="InterPro" id="IPR006612">
    <property type="entry name" value="THAP_Znf"/>
</dbReference>
<dbReference type="RefSeq" id="XP_008189616.1">
    <property type="nucleotide sequence ID" value="XM_008191394.1"/>
</dbReference>
<evidence type="ECO:0000256" key="4">
    <source>
        <dbReference type="ARBA" id="ARBA00023125"/>
    </source>
</evidence>
<reference evidence="7" key="2">
    <citation type="submission" date="2022-06" db="UniProtKB">
        <authorList>
            <consortium name="EnsemblMetazoa"/>
        </authorList>
    </citation>
    <scope>IDENTIFICATION</scope>
</reference>
<evidence type="ECO:0000256" key="3">
    <source>
        <dbReference type="ARBA" id="ARBA00022833"/>
    </source>
</evidence>
<dbReference type="EnsemblMetazoa" id="XM_008191394.1">
    <property type="protein sequence ID" value="XP_008189616.1"/>
    <property type="gene ID" value="LOC103311699"/>
</dbReference>
<dbReference type="Pfam" id="PF05485">
    <property type="entry name" value="THAP"/>
    <property type="match status" value="1"/>
</dbReference>
<dbReference type="GeneID" id="103311699"/>
<dbReference type="GO" id="GO:0003677">
    <property type="term" value="F:DNA binding"/>
    <property type="evidence" value="ECO:0007669"/>
    <property type="project" value="UniProtKB-UniRule"/>
</dbReference>
<name>A0A8R2BBD3_ACYPI</name>
<keyword evidence="4 5" id="KW-0238">DNA-binding</keyword>
<evidence type="ECO:0000256" key="1">
    <source>
        <dbReference type="ARBA" id="ARBA00022723"/>
    </source>
</evidence>
<organism evidence="7 8">
    <name type="scientific">Acyrthosiphon pisum</name>
    <name type="common">Pea aphid</name>
    <dbReference type="NCBI Taxonomy" id="7029"/>
    <lineage>
        <taxon>Eukaryota</taxon>
        <taxon>Metazoa</taxon>
        <taxon>Ecdysozoa</taxon>
        <taxon>Arthropoda</taxon>
        <taxon>Hexapoda</taxon>
        <taxon>Insecta</taxon>
        <taxon>Pterygota</taxon>
        <taxon>Neoptera</taxon>
        <taxon>Paraneoptera</taxon>
        <taxon>Hemiptera</taxon>
        <taxon>Sternorrhyncha</taxon>
        <taxon>Aphidomorpha</taxon>
        <taxon>Aphidoidea</taxon>
        <taxon>Aphididae</taxon>
        <taxon>Macrosiphini</taxon>
        <taxon>Acyrthosiphon</taxon>
    </lineage>
</organism>
<proteinExistence type="predicted"/>
<evidence type="ECO:0000256" key="2">
    <source>
        <dbReference type="ARBA" id="ARBA00022771"/>
    </source>
</evidence>
<dbReference type="SUPFAM" id="SSF57716">
    <property type="entry name" value="Glucocorticoid receptor-like (DNA-binding domain)"/>
    <property type="match status" value="1"/>
</dbReference>
<reference evidence="8" key="1">
    <citation type="submission" date="2010-06" db="EMBL/GenBank/DDBJ databases">
        <authorList>
            <person name="Jiang H."/>
            <person name="Abraham K."/>
            <person name="Ali S."/>
            <person name="Alsbrooks S.L."/>
            <person name="Anim B.N."/>
            <person name="Anosike U.S."/>
            <person name="Attaway T."/>
            <person name="Bandaranaike D.P."/>
            <person name="Battles P.K."/>
            <person name="Bell S.N."/>
            <person name="Bell A.V."/>
            <person name="Beltran B."/>
            <person name="Bickham C."/>
            <person name="Bustamante Y."/>
            <person name="Caleb T."/>
            <person name="Canada A."/>
            <person name="Cardenas V."/>
            <person name="Carter K."/>
            <person name="Chacko J."/>
            <person name="Chandrabose M.N."/>
            <person name="Chavez D."/>
            <person name="Chavez A."/>
            <person name="Chen L."/>
            <person name="Chu H.-S."/>
            <person name="Claassen K.J."/>
            <person name="Cockrell R."/>
            <person name="Collins M."/>
            <person name="Cooper J.A."/>
            <person name="Cree A."/>
            <person name="Curry S.M."/>
            <person name="Da Y."/>
            <person name="Dao M.D."/>
            <person name="Das B."/>
            <person name="Davila M.-L."/>
            <person name="Davy-Carroll L."/>
            <person name="Denson S."/>
            <person name="Dinh H."/>
            <person name="Ebong V.E."/>
            <person name="Edwards J.R."/>
            <person name="Egan A."/>
            <person name="El-Daye J."/>
            <person name="Escobedo L."/>
            <person name="Fernandez S."/>
            <person name="Fernando P.R."/>
            <person name="Flagg N."/>
            <person name="Forbes L.D."/>
            <person name="Fowler R.G."/>
            <person name="Fu Q."/>
            <person name="Gabisi R.A."/>
            <person name="Ganer J."/>
            <person name="Garbino Pronczuk A."/>
            <person name="Garcia R.M."/>
            <person name="Garner T."/>
            <person name="Garrett T.E."/>
            <person name="Gonzalez D.A."/>
            <person name="Hamid H."/>
            <person name="Hawkins E.S."/>
            <person name="Hirani K."/>
            <person name="Hogues M.E."/>
            <person name="Hollins B."/>
            <person name="Hsiao C.-H."/>
            <person name="Jabil R."/>
            <person name="James M.L."/>
            <person name="Jhangiani S.N."/>
            <person name="Johnson B."/>
            <person name="Johnson Q."/>
            <person name="Joshi V."/>
            <person name="Kalu J.B."/>
            <person name="Kam C."/>
            <person name="Kashfia A."/>
            <person name="Keebler J."/>
            <person name="Kisamo H."/>
            <person name="Kovar C.L."/>
            <person name="Lago L.A."/>
            <person name="Lai C.-Y."/>
            <person name="Laidlaw J."/>
            <person name="Lara F."/>
            <person name="Le T.-K."/>
            <person name="Lee S.L."/>
            <person name="Legall F.H."/>
            <person name="Lemon S.J."/>
            <person name="Lewis L.R."/>
            <person name="Li B."/>
            <person name="Liu Y."/>
            <person name="Liu Y.-S."/>
            <person name="Lopez J."/>
            <person name="Lozado R.J."/>
            <person name="Lu J."/>
            <person name="Madu R.C."/>
            <person name="Maheshwari M."/>
            <person name="Maheshwari R."/>
            <person name="Malloy K."/>
            <person name="Martinez E."/>
            <person name="Mathew T."/>
            <person name="Mercado I.C."/>
            <person name="Mercado C."/>
            <person name="Meyer B."/>
            <person name="Montgomery K."/>
            <person name="Morgan M.B."/>
            <person name="Munidasa M."/>
            <person name="Nazareth L.V."/>
            <person name="Nelson J."/>
            <person name="Ng B.M."/>
            <person name="Nguyen N.B."/>
            <person name="Nguyen P.Q."/>
            <person name="Nguyen T."/>
            <person name="Obregon M."/>
            <person name="Okwuonu G.O."/>
            <person name="Onwere C.G."/>
            <person name="Orozco G."/>
            <person name="Parra A."/>
            <person name="Patel S."/>
            <person name="Patil S."/>
            <person name="Perez A."/>
            <person name="Perez Y."/>
            <person name="Pham C."/>
            <person name="Primus E.L."/>
            <person name="Pu L.-L."/>
            <person name="Puazo M."/>
            <person name="Qin X."/>
            <person name="Quiroz J.B."/>
            <person name="Reese J."/>
            <person name="Richards S."/>
            <person name="Rives C.M."/>
            <person name="Robberts R."/>
            <person name="Ruiz S.J."/>
            <person name="Ruiz M.J."/>
            <person name="Santibanez J."/>
            <person name="Schneider B.W."/>
            <person name="Sisson I."/>
            <person name="Smith M."/>
            <person name="Sodergren E."/>
            <person name="Song X.-Z."/>
            <person name="Song B.B."/>
            <person name="Summersgill H."/>
            <person name="Thelus R."/>
            <person name="Thornton R.D."/>
            <person name="Trejos Z.Y."/>
            <person name="Usmani K."/>
            <person name="Vattathil S."/>
            <person name="Villasana D."/>
            <person name="Walker D.L."/>
            <person name="Wang S."/>
            <person name="Wang K."/>
            <person name="White C.S."/>
            <person name="Williams A.C."/>
            <person name="Williamson J."/>
            <person name="Wilson K."/>
            <person name="Woghiren I.O."/>
            <person name="Woodworth J.R."/>
            <person name="Worley K.C."/>
            <person name="Wright R.A."/>
            <person name="Wu W."/>
            <person name="Young L."/>
            <person name="Zhang L."/>
            <person name="Zhang J."/>
            <person name="Zhu Y."/>
            <person name="Muzny D.M."/>
            <person name="Weinstock G."/>
            <person name="Gibbs R.A."/>
        </authorList>
    </citation>
    <scope>NUCLEOTIDE SEQUENCE [LARGE SCALE GENOMIC DNA]</scope>
    <source>
        <strain evidence="8">LSR1</strain>
    </source>
</reference>
<dbReference type="Pfam" id="PF12017">
    <property type="entry name" value="Tnp_P_element"/>
    <property type="match status" value="1"/>
</dbReference>
<sequence length="261" mass="29845">MKYLKKKWVQACERPSFMKDLNIRTAQVCSKHFEPSNYIEKSPIKKLLGRSPKHYRVLKCDAVPSIGLPSQSGVKKTLFKAISPRKIIPKNGPENTLKVTPKYRLKIIPSKSSIMISPIKGWRVDTNKTFSSRKKLFHNNTEQSSYIDGISNIDELNQSVEIKSLNDKLHQLQLKLNSDEQENVHLKSIIGDYDDKFPEKAAKLLSNIFSETQIKMIMNPKGKVKQWSPEDIASSITLRSVSPKAYCYLRDKLNYPLPGIL</sequence>
<dbReference type="PROSITE" id="PS50950">
    <property type="entry name" value="ZF_THAP"/>
    <property type="match status" value="1"/>
</dbReference>
<dbReference type="KEGG" id="api:103311699"/>